<dbReference type="PANTHER" id="PTHR43793">
    <property type="entry name" value="FAD SYNTHASE"/>
    <property type="match status" value="1"/>
</dbReference>
<accession>A0A9W7C5K7</accession>
<dbReference type="Pfam" id="PF01467">
    <property type="entry name" value="CTP_transf_like"/>
    <property type="match status" value="1"/>
</dbReference>
<feature type="domain" description="Cytidyltransferase-like" evidence="3">
    <location>
        <begin position="20"/>
        <end position="113"/>
    </location>
</feature>
<evidence type="ECO:0000313" key="4">
    <source>
        <dbReference type="EMBL" id="GMI00397.1"/>
    </source>
</evidence>
<dbReference type="OrthoDB" id="40021at2759"/>
<evidence type="ECO:0000313" key="5">
    <source>
        <dbReference type="Proteomes" id="UP001165122"/>
    </source>
</evidence>
<dbReference type="Gene3D" id="3.40.50.620">
    <property type="entry name" value="HUPs"/>
    <property type="match status" value="1"/>
</dbReference>
<reference evidence="5" key="1">
    <citation type="journal article" date="2023" name="Commun. Biol.">
        <title>Genome analysis of Parmales, the sister group of diatoms, reveals the evolutionary specialization of diatoms from phago-mixotrophs to photoautotrophs.</title>
        <authorList>
            <person name="Ban H."/>
            <person name="Sato S."/>
            <person name="Yoshikawa S."/>
            <person name="Yamada K."/>
            <person name="Nakamura Y."/>
            <person name="Ichinomiya M."/>
            <person name="Sato N."/>
            <person name="Blanc-Mathieu R."/>
            <person name="Endo H."/>
            <person name="Kuwata A."/>
            <person name="Ogata H."/>
        </authorList>
    </citation>
    <scope>NUCLEOTIDE SEQUENCE [LARGE SCALE GENOMIC DNA]</scope>
    <source>
        <strain evidence="5">NIES 3700</strain>
    </source>
</reference>
<name>A0A9W7C5K7_9STRA</name>
<dbReference type="AlphaFoldDB" id="A0A9W7C5K7"/>
<keyword evidence="2" id="KW-0548">Nucleotidyltransferase</keyword>
<dbReference type="EMBL" id="BRXW01000022">
    <property type="protein sequence ID" value="GMI00397.1"/>
    <property type="molecule type" value="Genomic_DNA"/>
</dbReference>
<protein>
    <recommendedName>
        <fullName evidence="3">Cytidyltransferase-like domain-containing protein</fullName>
    </recommendedName>
</protein>
<keyword evidence="5" id="KW-1185">Reference proteome</keyword>
<organism evidence="4 5">
    <name type="scientific">Triparma laevis f. longispina</name>
    <dbReference type="NCBI Taxonomy" id="1714387"/>
    <lineage>
        <taxon>Eukaryota</taxon>
        <taxon>Sar</taxon>
        <taxon>Stramenopiles</taxon>
        <taxon>Ochrophyta</taxon>
        <taxon>Bolidophyceae</taxon>
        <taxon>Parmales</taxon>
        <taxon>Triparmaceae</taxon>
        <taxon>Triparma</taxon>
    </lineage>
</organism>
<dbReference type="Gene3D" id="3.30.230.120">
    <property type="match status" value="1"/>
</dbReference>
<proteinExistence type="predicted"/>
<dbReference type="InterPro" id="IPR036554">
    <property type="entry name" value="GHMP_kinase_C_sf"/>
</dbReference>
<dbReference type="NCBIfam" id="TIGR00125">
    <property type="entry name" value="cyt_tran_rel"/>
    <property type="match status" value="1"/>
</dbReference>
<comment type="caution">
    <text evidence="4">The sequence shown here is derived from an EMBL/GenBank/DDBJ whole genome shotgun (WGS) entry which is preliminary data.</text>
</comment>
<evidence type="ECO:0000256" key="1">
    <source>
        <dbReference type="ARBA" id="ARBA00022679"/>
    </source>
</evidence>
<dbReference type="Proteomes" id="UP001165122">
    <property type="component" value="Unassembled WGS sequence"/>
</dbReference>
<evidence type="ECO:0000256" key="2">
    <source>
        <dbReference type="ARBA" id="ARBA00022695"/>
    </source>
</evidence>
<dbReference type="InterPro" id="IPR004821">
    <property type="entry name" value="Cyt_trans-like"/>
</dbReference>
<dbReference type="PANTHER" id="PTHR43793:SF1">
    <property type="entry name" value="FAD SYNTHASE"/>
    <property type="match status" value="1"/>
</dbReference>
<keyword evidence="1" id="KW-0808">Transferase</keyword>
<dbReference type="SUPFAM" id="SSF55060">
    <property type="entry name" value="GHMP Kinase, C-terminal domain"/>
    <property type="match status" value="1"/>
</dbReference>
<dbReference type="InterPro" id="IPR050385">
    <property type="entry name" value="Archaeal_FAD_synthase"/>
</dbReference>
<dbReference type="SUPFAM" id="SSF52374">
    <property type="entry name" value="Nucleotidylyl transferase"/>
    <property type="match status" value="1"/>
</dbReference>
<dbReference type="GO" id="GO:0016779">
    <property type="term" value="F:nucleotidyltransferase activity"/>
    <property type="evidence" value="ECO:0007669"/>
    <property type="project" value="UniProtKB-KW"/>
</dbReference>
<sequence>MSEAPSPTTTLPKGIKTVFVSGCYDILHAGHLTFFNQAKSLGDHLTVSFASEEVLLKHKNRRPSIPDDHKASLLSNLRMVDNVIIGNNCVKLGLDFYDFFLEFKPSVLAVTADDKYGDVKRALCEKTGTKYVVLDKTPPSFSPVSTSSILASIKAPEYLPLRVDFAGGWLDVPRLAREGGFIVNCSVSPLVSLSDWPYNLRGGLGGSGAWAMLQGSGSDNQLGAAVDKELALGVGWQDPAIISETGLVVWKSGVVPGLEVKVDPTVMLEGKMAIYWTGDPHDTPATAKLEKDLDAIETAGKKARDAVWASDYSMLCEAVNMSYKVQLGEGMNDLVASPAGINVKAKKYLGGGFGGYALFLFDSKEERDKIIEHDGFRSVEPYIKK</sequence>
<evidence type="ECO:0000259" key="3">
    <source>
        <dbReference type="Pfam" id="PF01467"/>
    </source>
</evidence>
<dbReference type="InterPro" id="IPR014729">
    <property type="entry name" value="Rossmann-like_a/b/a_fold"/>
</dbReference>
<gene>
    <name evidence="4" type="ORF">TrLO_g8461</name>
</gene>